<comment type="similarity">
    <text evidence="2">Belongs to the N-acylglucosamine 2-epimerase family.</text>
</comment>
<evidence type="ECO:0000256" key="3">
    <source>
        <dbReference type="ARBA" id="ARBA00023235"/>
    </source>
</evidence>
<comment type="function">
    <text evidence="4">Catalyzes the reversible epimerization of cellobiose to 4-O-beta-D-glucopyranosyl-D-mannose (Glc-Man).</text>
</comment>
<evidence type="ECO:0000256" key="1">
    <source>
        <dbReference type="ARBA" id="ARBA00001470"/>
    </source>
</evidence>
<accession>W0FML4</accession>
<dbReference type="PANTHER" id="PTHR15108">
    <property type="entry name" value="N-ACYLGLUCOSAMINE-2-EPIMERASE"/>
    <property type="match status" value="1"/>
</dbReference>
<dbReference type="SUPFAM" id="SSF48208">
    <property type="entry name" value="Six-hairpin glycosidases"/>
    <property type="match status" value="1"/>
</dbReference>
<proteinExistence type="inferred from homology"/>
<dbReference type="Gene3D" id="1.50.10.10">
    <property type="match status" value="1"/>
</dbReference>
<dbReference type="EMBL" id="KC246870">
    <property type="protein sequence ID" value="AHF26191.1"/>
    <property type="molecule type" value="Genomic_DNA"/>
</dbReference>
<dbReference type="InterPro" id="IPR010819">
    <property type="entry name" value="AGE/CE"/>
</dbReference>
<evidence type="ECO:0000256" key="4">
    <source>
        <dbReference type="HAMAP-Rule" id="MF_00929"/>
    </source>
</evidence>
<dbReference type="InterPro" id="IPR008928">
    <property type="entry name" value="6-hairpin_glycosidase_sf"/>
</dbReference>
<evidence type="ECO:0000256" key="2">
    <source>
        <dbReference type="ARBA" id="ARBA00008558"/>
    </source>
</evidence>
<reference evidence="5" key="1">
    <citation type="journal article" date="2013" name="PLoS ONE">
        <title>Metagenomic insights into the carbohydrate-active enzymes carried by the microorganisms adhering to solid digesta in the rumen of cows.</title>
        <authorList>
            <person name="Wang L."/>
            <person name="Hatem A."/>
            <person name="Catalyurek U.V."/>
            <person name="Morrison M."/>
            <person name="Yu Z."/>
        </authorList>
    </citation>
    <scope>NUCLEOTIDE SEQUENCE</scope>
</reference>
<comment type="similarity">
    <text evidence="4">Belongs to the cellobiose 2-epimerase family.</text>
</comment>
<name>W0FML4_9BACT</name>
<dbReference type="Pfam" id="PF07221">
    <property type="entry name" value="GlcNAc_2-epim"/>
    <property type="match status" value="1"/>
</dbReference>
<organism evidence="5">
    <name type="scientific">uncultured bacterium Contigcl_1787</name>
    <dbReference type="NCBI Taxonomy" id="1393662"/>
    <lineage>
        <taxon>Bacteria</taxon>
        <taxon>environmental samples</taxon>
    </lineage>
</organism>
<dbReference type="InterPro" id="IPR012341">
    <property type="entry name" value="6hp_glycosidase-like_sf"/>
</dbReference>
<protein>
    <recommendedName>
        <fullName evidence="4">Cellobiose 2-epimerase</fullName>
        <shortName evidence="4">CE</shortName>
        <ecNumber evidence="4">5.1.3.11</ecNumber>
    </recommendedName>
</protein>
<evidence type="ECO:0000313" key="5">
    <source>
        <dbReference type="EMBL" id="AHF26191.1"/>
    </source>
</evidence>
<keyword evidence="3 4" id="KW-0413">Isomerase</keyword>
<dbReference type="GO" id="GO:0005975">
    <property type="term" value="P:carbohydrate metabolic process"/>
    <property type="evidence" value="ECO:0007669"/>
    <property type="project" value="InterPro"/>
</dbReference>
<dbReference type="HAMAP" id="MF_00929">
    <property type="entry name" value="Cellobiose_2_epim"/>
    <property type="match status" value="1"/>
</dbReference>
<dbReference type="AlphaFoldDB" id="W0FML4"/>
<dbReference type="InterPro" id="IPR028584">
    <property type="entry name" value="Cellobiose_2_epim"/>
</dbReference>
<sequence>MIIEEIRQELEEHIVPYWAALRDDEFGGFYGYRSFELELDKKADKGVILHSRILWFFSECYAVLGEEKYRDLAGHAYKYVRDCCIDHEQGGVYWATTYDGKPSDDRKYTYNIAFAIYALSAYYNAAGDKQALALAEKLFEDIETKTPDGRTGHGEAFTREWKPDDNEELSENGIMTKKTMNTVLHLVEAYTELYRANKSEKVADALRYQLKIVEDKIFDYDRNALRVFFDDDFNVLGDIHSFGHDIEASWLTDRAVETLGDKALVEKFNALDLRLAENIYNIAIDNGALNNEREDQKIDTTRVWWVQAEGIVGFVNAYQHSGDAKYLRTAAGIWEYIKESIIDKREGGEWYSEVTRDGVPHDFKEVTGPWKCPYHNGRMCLEMIRRGVDF</sequence>
<dbReference type="GO" id="GO:0047736">
    <property type="term" value="F:cellobiose epimerase activity"/>
    <property type="evidence" value="ECO:0007669"/>
    <property type="project" value="UniProtKB-UniRule"/>
</dbReference>
<comment type="catalytic activity">
    <reaction evidence="1 4">
        <text>D-cellobiose = beta-D-glucosyl-(1-&gt;4)-D-mannopyranose</text>
        <dbReference type="Rhea" id="RHEA:23384"/>
        <dbReference type="ChEBI" id="CHEBI:17057"/>
        <dbReference type="ChEBI" id="CHEBI:47931"/>
        <dbReference type="EC" id="5.1.3.11"/>
    </reaction>
</comment>
<dbReference type="EC" id="5.1.3.11" evidence="4"/>